<dbReference type="EMBL" id="GL376601">
    <property type="status" value="NOT_ANNOTATED_CDS"/>
    <property type="molecule type" value="Genomic_DNA"/>
</dbReference>
<keyword evidence="3" id="KW-1185">Reference proteome</keyword>
<proteinExistence type="predicted"/>
<dbReference type="OMA" id="GNWRENG"/>
<reference evidence="3" key="2">
    <citation type="submission" date="2010-04" db="EMBL/GenBank/DDBJ databases">
        <authorList>
            <person name="Buell R."/>
            <person name="Hamilton J."/>
            <person name="Hostetler J."/>
        </authorList>
    </citation>
    <scope>NUCLEOTIDE SEQUENCE [LARGE SCALE GENOMIC DNA]</scope>
    <source>
        <strain evidence="3">DAOM:BR144</strain>
    </source>
</reference>
<evidence type="ECO:0000313" key="3">
    <source>
        <dbReference type="Proteomes" id="UP000019132"/>
    </source>
</evidence>
<protein>
    <submittedName>
        <fullName evidence="2">Uncharacterized protein</fullName>
    </submittedName>
</protein>
<dbReference type="PRINTS" id="PR01217">
    <property type="entry name" value="PRICHEXTENSN"/>
</dbReference>
<dbReference type="InParanoid" id="K3X4J8"/>
<dbReference type="eggNOG" id="ENOG502SB4B">
    <property type="taxonomic scope" value="Eukaryota"/>
</dbReference>
<keyword evidence="1" id="KW-0732">Signal</keyword>
<sequence length="193" mass="19575">MKLTCILAPVLLATAVAAQNAATPAPTTPCPVIPGWEKCTEVSVEGDATYCIEGPVCSGSGVAPAGDKCPKKGDVAKKDCLQNLKSYADAGKCVAPIDAQCVKIKTGAWGCVFSAIPTTPAPTTPCPVIPGWEKNTPAPTPASTTPCPVIPGWEKPTPAPTPALTTPCPVIPGWEKPTPAPTPASTTPCPVIP</sequence>
<feature type="signal peptide" evidence="1">
    <location>
        <begin position="1"/>
        <end position="18"/>
    </location>
</feature>
<accession>K3X4J8</accession>
<reference evidence="2" key="3">
    <citation type="submission" date="2015-02" db="UniProtKB">
        <authorList>
            <consortium name="EnsemblProtists"/>
        </authorList>
    </citation>
    <scope>IDENTIFICATION</scope>
    <source>
        <strain evidence="2">DAOM BR144</strain>
    </source>
</reference>
<organism evidence="2 3">
    <name type="scientific">Globisporangium ultimum (strain ATCC 200006 / CBS 805.95 / DAOM BR144)</name>
    <name type="common">Pythium ultimum</name>
    <dbReference type="NCBI Taxonomy" id="431595"/>
    <lineage>
        <taxon>Eukaryota</taxon>
        <taxon>Sar</taxon>
        <taxon>Stramenopiles</taxon>
        <taxon>Oomycota</taxon>
        <taxon>Peronosporomycetes</taxon>
        <taxon>Pythiales</taxon>
        <taxon>Pythiaceae</taxon>
        <taxon>Globisporangium</taxon>
    </lineage>
</organism>
<dbReference type="STRING" id="431595.K3X4J8"/>
<reference evidence="3" key="1">
    <citation type="journal article" date="2010" name="Genome Biol.">
        <title>Genome sequence of the necrotrophic plant pathogen Pythium ultimum reveals original pathogenicity mechanisms and effector repertoire.</title>
        <authorList>
            <person name="Levesque C.A."/>
            <person name="Brouwer H."/>
            <person name="Cano L."/>
            <person name="Hamilton J.P."/>
            <person name="Holt C."/>
            <person name="Huitema E."/>
            <person name="Raffaele S."/>
            <person name="Robideau G.P."/>
            <person name="Thines M."/>
            <person name="Win J."/>
            <person name="Zerillo M.M."/>
            <person name="Beakes G.W."/>
            <person name="Boore J.L."/>
            <person name="Busam D."/>
            <person name="Dumas B."/>
            <person name="Ferriera S."/>
            <person name="Fuerstenberg S.I."/>
            <person name="Gachon C.M."/>
            <person name="Gaulin E."/>
            <person name="Govers F."/>
            <person name="Grenville-Briggs L."/>
            <person name="Horner N."/>
            <person name="Hostetler J."/>
            <person name="Jiang R.H."/>
            <person name="Johnson J."/>
            <person name="Krajaejun T."/>
            <person name="Lin H."/>
            <person name="Meijer H.J."/>
            <person name="Moore B."/>
            <person name="Morris P."/>
            <person name="Phuntmart V."/>
            <person name="Puiu D."/>
            <person name="Shetty J."/>
            <person name="Stajich J.E."/>
            <person name="Tripathy S."/>
            <person name="Wawra S."/>
            <person name="van West P."/>
            <person name="Whitty B.R."/>
            <person name="Coutinho P.M."/>
            <person name="Henrissat B."/>
            <person name="Martin F."/>
            <person name="Thomas P.D."/>
            <person name="Tyler B.M."/>
            <person name="De Vries R.P."/>
            <person name="Kamoun S."/>
            <person name="Yandell M."/>
            <person name="Tisserat N."/>
            <person name="Buell C.R."/>
        </authorList>
    </citation>
    <scope>NUCLEOTIDE SEQUENCE</scope>
    <source>
        <strain evidence="3">DAOM:BR144</strain>
    </source>
</reference>
<dbReference type="EnsemblProtists" id="PYU1_T012147">
    <property type="protein sequence ID" value="PYU1_T012147"/>
    <property type="gene ID" value="PYU1_G012121"/>
</dbReference>
<evidence type="ECO:0000313" key="2">
    <source>
        <dbReference type="EnsemblProtists" id="PYU1_T012147"/>
    </source>
</evidence>
<evidence type="ECO:0000256" key="1">
    <source>
        <dbReference type="SAM" id="SignalP"/>
    </source>
</evidence>
<dbReference type="VEuPathDB" id="FungiDB:PYU1_G012121"/>
<dbReference type="AlphaFoldDB" id="K3X4J8"/>
<name>K3X4J8_GLOUD</name>
<dbReference type="HOGENOM" id="CLU_1363580_0_0_1"/>
<feature type="chain" id="PRO_5003872833" evidence="1">
    <location>
        <begin position="19"/>
        <end position="193"/>
    </location>
</feature>
<dbReference type="Proteomes" id="UP000019132">
    <property type="component" value="Unassembled WGS sequence"/>
</dbReference>